<proteinExistence type="predicted"/>
<organism evidence="2 3">
    <name type="scientific">Micromonospora andamanensis</name>
    <dbReference type="NCBI Taxonomy" id="1287068"/>
    <lineage>
        <taxon>Bacteria</taxon>
        <taxon>Bacillati</taxon>
        <taxon>Actinomycetota</taxon>
        <taxon>Actinomycetes</taxon>
        <taxon>Micromonosporales</taxon>
        <taxon>Micromonosporaceae</taxon>
        <taxon>Micromonospora</taxon>
    </lineage>
</organism>
<reference evidence="2 3" key="1">
    <citation type="submission" date="2021-01" db="EMBL/GenBank/DDBJ databases">
        <title>Whole genome shotgun sequence of Verrucosispora andamanensis NBRC 109075.</title>
        <authorList>
            <person name="Komaki H."/>
            <person name="Tamura T."/>
        </authorList>
    </citation>
    <scope>NUCLEOTIDE SEQUENCE [LARGE SCALE GENOMIC DNA]</scope>
    <source>
        <strain evidence="2 3">NBRC 109075</strain>
    </source>
</reference>
<evidence type="ECO:0000256" key="1">
    <source>
        <dbReference type="SAM" id="Phobius"/>
    </source>
</evidence>
<keyword evidence="3" id="KW-1185">Reference proteome</keyword>
<keyword evidence="1" id="KW-0472">Membrane</keyword>
<evidence type="ECO:0000313" key="2">
    <source>
        <dbReference type="EMBL" id="GIJ11216.1"/>
    </source>
</evidence>
<dbReference type="Proteomes" id="UP000647017">
    <property type="component" value="Unassembled WGS sequence"/>
</dbReference>
<feature type="transmembrane region" description="Helical" evidence="1">
    <location>
        <begin position="12"/>
        <end position="34"/>
    </location>
</feature>
<dbReference type="EMBL" id="BOOZ01000028">
    <property type="protein sequence ID" value="GIJ11216.1"/>
    <property type="molecule type" value="Genomic_DNA"/>
</dbReference>
<comment type="caution">
    <text evidence="2">The sequence shown here is derived from an EMBL/GenBank/DDBJ whole genome shotgun (WGS) entry which is preliminary data.</text>
</comment>
<keyword evidence="1" id="KW-0812">Transmembrane</keyword>
<dbReference type="RefSeq" id="WP_204010869.1">
    <property type="nucleotide sequence ID" value="NZ_BOOZ01000028.1"/>
</dbReference>
<sequence length="130" mass="13661">MSDFSTADKGDAPRFLVPVLLLLSLSCMAAFLALLVVPTLGWIAIAIAIAAVLVVLIAWRVQHGRWNGQPPRKGTQQLMLAGGSGLVLWLLGMVIALNLDLTVSLPALMLLGCGLALMFVAGLAGRVTSR</sequence>
<feature type="transmembrane region" description="Helical" evidence="1">
    <location>
        <begin position="105"/>
        <end position="124"/>
    </location>
</feature>
<keyword evidence="1" id="KW-1133">Transmembrane helix</keyword>
<feature type="transmembrane region" description="Helical" evidence="1">
    <location>
        <begin position="80"/>
        <end position="99"/>
    </location>
</feature>
<name>A0ABQ4I032_9ACTN</name>
<feature type="transmembrane region" description="Helical" evidence="1">
    <location>
        <begin position="40"/>
        <end position="59"/>
    </location>
</feature>
<evidence type="ECO:0008006" key="4">
    <source>
        <dbReference type="Google" id="ProtNLM"/>
    </source>
</evidence>
<protein>
    <recommendedName>
        <fullName evidence="4">DUF2178 domain-containing protein</fullName>
    </recommendedName>
</protein>
<accession>A0ABQ4I032</accession>
<evidence type="ECO:0000313" key="3">
    <source>
        <dbReference type="Proteomes" id="UP000647017"/>
    </source>
</evidence>
<gene>
    <name evidence="2" type="ORF">Van01_44300</name>
</gene>